<accession>A0A0K9XET5</accession>
<protein>
    <submittedName>
        <fullName evidence="2">Uncharacterized protein</fullName>
    </submittedName>
</protein>
<name>A0A0K9XET5_9ACTN</name>
<evidence type="ECO:0000313" key="3">
    <source>
        <dbReference type="Proteomes" id="UP000037288"/>
    </source>
</evidence>
<reference evidence="3" key="1">
    <citation type="submission" date="2015-07" db="EMBL/GenBank/DDBJ databases">
        <title>Draft genome sequence of Streptomyces sp. CMAA 1322, a bacterium isolated from Caatinga biome, from dry forest semiarid of Brazil.</title>
        <authorList>
            <person name="Santos S.N."/>
            <person name="Gacesa R."/>
            <person name="Taketani R.G."/>
            <person name="Long P.F."/>
            <person name="Melo I.S."/>
        </authorList>
    </citation>
    <scope>NUCLEOTIDE SEQUENCE [LARGE SCALE GENOMIC DNA]</scope>
    <source>
        <strain evidence="3">CMAA 1322</strain>
    </source>
</reference>
<feature type="compositionally biased region" description="Low complexity" evidence="1">
    <location>
        <begin position="7"/>
        <end position="19"/>
    </location>
</feature>
<dbReference type="EMBL" id="LFXA01000009">
    <property type="protein sequence ID" value="KNB51905.1"/>
    <property type="molecule type" value="Genomic_DNA"/>
</dbReference>
<proteinExistence type="predicted"/>
<dbReference type="STRING" id="1678637.AC230_16540"/>
<gene>
    <name evidence="2" type="ORF">AC230_16540</name>
</gene>
<organism evidence="2 3">
    <name type="scientific">Streptomyces caatingaensis</name>
    <dbReference type="NCBI Taxonomy" id="1678637"/>
    <lineage>
        <taxon>Bacteria</taxon>
        <taxon>Bacillati</taxon>
        <taxon>Actinomycetota</taxon>
        <taxon>Actinomycetes</taxon>
        <taxon>Kitasatosporales</taxon>
        <taxon>Streptomycetaceae</taxon>
        <taxon>Streptomyces</taxon>
    </lineage>
</organism>
<sequence>MSIWSMATTPRTAATGGPTRPRRETGVGARRPMPWRTSATAVTEAATPSGPRAASPLSVKRATPPAPASAASSTGGAVHARRTSSENPATSGGWTAPGDKPIG</sequence>
<evidence type="ECO:0000256" key="1">
    <source>
        <dbReference type="SAM" id="MobiDB-lite"/>
    </source>
</evidence>
<evidence type="ECO:0000313" key="2">
    <source>
        <dbReference type="EMBL" id="KNB51905.1"/>
    </source>
</evidence>
<feature type="compositionally biased region" description="Low complexity" evidence="1">
    <location>
        <begin position="68"/>
        <end position="77"/>
    </location>
</feature>
<dbReference type="AlphaFoldDB" id="A0A0K9XET5"/>
<keyword evidence="3" id="KW-1185">Reference proteome</keyword>
<comment type="caution">
    <text evidence="2">The sequence shown here is derived from an EMBL/GenBank/DDBJ whole genome shotgun (WGS) entry which is preliminary data.</text>
</comment>
<dbReference type="Proteomes" id="UP000037288">
    <property type="component" value="Unassembled WGS sequence"/>
</dbReference>
<feature type="region of interest" description="Disordered" evidence="1">
    <location>
        <begin position="1"/>
        <end position="103"/>
    </location>
</feature>
<dbReference type="PATRIC" id="fig|1678637.3.peg.3564"/>